<proteinExistence type="predicted"/>
<evidence type="ECO:0008006" key="3">
    <source>
        <dbReference type="Google" id="ProtNLM"/>
    </source>
</evidence>
<reference evidence="1 2" key="1">
    <citation type="submission" date="2017-09" db="EMBL/GenBank/DDBJ databases">
        <title>Depth-based differentiation of microbial function through sediment-hosted aquifers and enrichment of novel symbionts in the deep terrestrial subsurface.</title>
        <authorList>
            <person name="Probst A.J."/>
            <person name="Ladd B."/>
            <person name="Jarett J.K."/>
            <person name="Geller-Mcgrath D.E."/>
            <person name="Sieber C.M."/>
            <person name="Emerson J.B."/>
            <person name="Anantharaman K."/>
            <person name="Thomas B.C."/>
            <person name="Malmstrom R."/>
            <person name="Stieglmeier M."/>
            <person name="Klingl A."/>
            <person name="Woyke T."/>
            <person name="Ryan C.M."/>
            <person name="Banfield J.F."/>
        </authorList>
    </citation>
    <scope>NUCLEOTIDE SEQUENCE [LARGE SCALE GENOMIC DNA]</scope>
    <source>
        <strain evidence="1">CG11_big_fil_rev_8_21_14_0_20_45_26</strain>
    </source>
</reference>
<comment type="caution">
    <text evidence="1">The sequence shown here is derived from an EMBL/GenBank/DDBJ whole genome shotgun (WGS) entry which is preliminary data.</text>
</comment>
<organism evidence="1 2">
    <name type="scientific">Candidatus Abzuiibacterium crystallinum</name>
    <dbReference type="NCBI Taxonomy" id="1974748"/>
    <lineage>
        <taxon>Bacteria</taxon>
        <taxon>Pseudomonadati</taxon>
        <taxon>Candidatus Omnitrophota</taxon>
        <taxon>Candidatus Abzuiibacterium</taxon>
    </lineage>
</organism>
<evidence type="ECO:0000313" key="2">
    <source>
        <dbReference type="Proteomes" id="UP000230859"/>
    </source>
</evidence>
<evidence type="ECO:0000313" key="1">
    <source>
        <dbReference type="EMBL" id="PIQ86403.1"/>
    </source>
</evidence>
<dbReference type="AlphaFoldDB" id="A0A2H0LPN6"/>
<accession>A0A2H0LPN6</accession>
<name>A0A2H0LPN6_9BACT</name>
<dbReference type="Proteomes" id="UP000230859">
    <property type="component" value="Unassembled WGS sequence"/>
</dbReference>
<gene>
    <name evidence="1" type="ORF">COV74_04915</name>
</gene>
<dbReference type="EMBL" id="PCVY01000044">
    <property type="protein sequence ID" value="PIQ86403.1"/>
    <property type="molecule type" value="Genomic_DNA"/>
</dbReference>
<sequence>MSKYKYSSENHNWDLTLNASVTLLQTGVNAKNDARLSFSSFTGSMVLAVAALESFFNSLASLIVDEGFDWDNFQEQSVENKLEQLYRKYSLEIDKGKRPLQTIGLAMSWRNRLVHSKPNFVEETEIRSMEEVGKLSSRKSYEYEVNEKFARQFYADILAVIEQLIKVSKINPRAQCTYSPIN</sequence>
<protein>
    <recommendedName>
        <fullName evidence="3">RiboL-PSP-HEPN domain-containing protein</fullName>
    </recommendedName>
</protein>